<dbReference type="Pfam" id="PF06252">
    <property type="entry name" value="GemA"/>
    <property type="match status" value="1"/>
</dbReference>
<organism evidence="1 2">
    <name type="scientific">Acetobacter tropicalis</name>
    <dbReference type="NCBI Taxonomy" id="104102"/>
    <lineage>
        <taxon>Bacteria</taxon>
        <taxon>Pseudomonadati</taxon>
        <taxon>Pseudomonadota</taxon>
        <taxon>Alphaproteobacteria</taxon>
        <taxon>Acetobacterales</taxon>
        <taxon>Acetobacteraceae</taxon>
        <taxon>Acetobacter</taxon>
    </lineage>
</organism>
<name>A0A291PDH0_9PROT</name>
<dbReference type="KEGG" id="ato:CIW82_00415"/>
<reference evidence="1 2" key="1">
    <citation type="submission" date="2017-08" db="EMBL/GenBank/DDBJ databases">
        <title>Complete Genome Sequence of Acetobacter tropicalis Oregon-R-modENCODE STRAIN BDGP1, an acetic acid bacterium isolated from Drosophila melanogaster gut.</title>
        <authorList>
            <person name="Wan K.H."/>
            <person name="Yu C."/>
            <person name="Park S."/>
            <person name="Hammonds A.S."/>
            <person name="Booth B.W."/>
            <person name="Celniker S.E."/>
        </authorList>
    </citation>
    <scope>NUCLEOTIDE SEQUENCE [LARGE SCALE GENOMIC DNA]</scope>
    <source>
        <strain evidence="1 2">BDGP1</strain>
    </source>
</reference>
<dbReference type="Proteomes" id="UP000220394">
    <property type="component" value="Chromosome"/>
</dbReference>
<proteinExistence type="predicted"/>
<evidence type="ECO:0000313" key="1">
    <source>
        <dbReference type="EMBL" id="ATJ89407.1"/>
    </source>
</evidence>
<sequence>MQEIRVAGMKQKRTFRRPVRQDSNRDGMVRKLHVGRKQLGLEDADYRALLQRVTGKTSSTQCSEGELDLVLAEMKRLGFRGKSPSGKPHVRKVYALWGDMGPLLRSGGTKEALRAYVQRMTGVSAPEFLDEPSARKVIEGLKAWQKRLEGSA</sequence>
<evidence type="ECO:0000313" key="2">
    <source>
        <dbReference type="Proteomes" id="UP000220394"/>
    </source>
</evidence>
<accession>A0A291PDH0</accession>
<protein>
    <submittedName>
        <fullName evidence="1">Regulatory protein GemA</fullName>
    </submittedName>
</protein>
<dbReference type="AlphaFoldDB" id="A0A291PDH0"/>
<gene>
    <name evidence="1" type="ORF">CIW82_00415</name>
</gene>
<dbReference type="InterPro" id="IPR009363">
    <property type="entry name" value="Phage_Mu_Gp16"/>
</dbReference>
<dbReference type="EMBL" id="CP022699">
    <property type="protein sequence ID" value="ATJ89407.1"/>
    <property type="molecule type" value="Genomic_DNA"/>
</dbReference>